<name>A0A8J5GVH7_ZINOF</name>
<evidence type="ECO:0000259" key="21">
    <source>
        <dbReference type="Pfam" id="PF02887"/>
    </source>
</evidence>
<evidence type="ECO:0000313" key="24">
    <source>
        <dbReference type="Proteomes" id="UP000734854"/>
    </source>
</evidence>
<keyword evidence="12 18" id="KW-0418">Kinase</keyword>
<comment type="pathway">
    <text evidence="4 18">Carbohydrate degradation; glycolysis; pyruvate from D-glyceraldehyde 3-phosphate: step 5/5.</text>
</comment>
<feature type="domain" description="DUF4408" evidence="22">
    <location>
        <begin position="52"/>
        <end position="82"/>
    </location>
</feature>
<evidence type="ECO:0000256" key="19">
    <source>
        <dbReference type="SAM" id="Phobius"/>
    </source>
</evidence>
<evidence type="ECO:0000259" key="22">
    <source>
        <dbReference type="Pfam" id="PF14364"/>
    </source>
</evidence>
<comment type="cofactor">
    <cofactor evidence="2">
        <name>K(+)</name>
        <dbReference type="ChEBI" id="CHEBI:29103"/>
    </cofactor>
</comment>
<evidence type="ECO:0000256" key="10">
    <source>
        <dbReference type="ARBA" id="ARBA00022723"/>
    </source>
</evidence>
<keyword evidence="11" id="KW-0547">Nucleotide-binding</keyword>
<dbReference type="FunFam" id="3.40.1380.20:FF:000005">
    <property type="entry name" value="Pyruvate kinase"/>
    <property type="match status" value="1"/>
</dbReference>
<evidence type="ECO:0000256" key="13">
    <source>
        <dbReference type="ARBA" id="ARBA00022840"/>
    </source>
</evidence>
<evidence type="ECO:0000256" key="6">
    <source>
        <dbReference type="ARBA" id="ARBA00011881"/>
    </source>
</evidence>
<evidence type="ECO:0000256" key="9">
    <source>
        <dbReference type="ARBA" id="ARBA00022679"/>
    </source>
</evidence>
<protein>
    <recommendedName>
        <fullName evidence="7 18">Pyruvate kinase</fullName>
        <ecNumber evidence="7 18">2.7.1.40</ecNumber>
    </recommendedName>
</protein>
<dbReference type="Pfam" id="PF14364">
    <property type="entry name" value="DUF4408"/>
    <property type="match status" value="1"/>
</dbReference>
<feature type="transmembrane region" description="Helical" evidence="19">
    <location>
        <begin position="353"/>
        <end position="377"/>
    </location>
</feature>
<dbReference type="SUPFAM" id="SSF51621">
    <property type="entry name" value="Phosphoenolpyruvate/pyruvate domain"/>
    <property type="match status" value="1"/>
</dbReference>
<dbReference type="GO" id="GO:0030955">
    <property type="term" value="F:potassium ion binding"/>
    <property type="evidence" value="ECO:0007669"/>
    <property type="project" value="InterPro"/>
</dbReference>
<organism evidence="23 24">
    <name type="scientific">Zingiber officinale</name>
    <name type="common">Ginger</name>
    <name type="synonym">Amomum zingiber</name>
    <dbReference type="NCBI Taxonomy" id="94328"/>
    <lineage>
        <taxon>Eukaryota</taxon>
        <taxon>Viridiplantae</taxon>
        <taxon>Streptophyta</taxon>
        <taxon>Embryophyta</taxon>
        <taxon>Tracheophyta</taxon>
        <taxon>Spermatophyta</taxon>
        <taxon>Magnoliopsida</taxon>
        <taxon>Liliopsida</taxon>
        <taxon>Zingiberales</taxon>
        <taxon>Zingiberaceae</taxon>
        <taxon>Zingiber</taxon>
    </lineage>
</organism>
<dbReference type="InterPro" id="IPR001697">
    <property type="entry name" value="Pyr_Knase"/>
</dbReference>
<feature type="transmembrane region" description="Helical" evidence="19">
    <location>
        <begin position="20"/>
        <end position="40"/>
    </location>
</feature>
<evidence type="ECO:0000256" key="18">
    <source>
        <dbReference type="RuleBase" id="RU000504"/>
    </source>
</evidence>
<comment type="subunit">
    <text evidence="6">Homotetramer.</text>
</comment>
<keyword evidence="24" id="KW-1185">Reference proteome</keyword>
<dbReference type="InterPro" id="IPR015806">
    <property type="entry name" value="Pyrv_Knase_insert_dom_sf"/>
</dbReference>
<dbReference type="InterPro" id="IPR015813">
    <property type="entry name" value="Pyrv/PenolPyrv_kinase-like_dom"/>
</dbReference>
<evidence type="ECO:0000256" key="3">
    <source>
        <dbReference type="ARBA" id="ARBA00004496"/>
    </source>
</evidence>
<evidence type="ECO:0000256" key="17">
    <source>
        <dbReference type="ARBA" id="ARBA00048152"/>
    </source>
</evidence>
<reference evidence="23 24" key="1">
    <citation type="submission" date="2020-08" db="EMBL/GenBank/DDBJ databases">
        <title>Plant Genome Project.</title>
        <authorList>
            <person name="Zhang R.-G."/>
        </authorList>
    </citation>
    <scope>NUCLEOTIDE SEQUENCE [LARGE SCALE GENOMIC DNA]</scope>
    <source>
        <tissue evidence="23">Rhizome</tissue>
    </source>
</reference>
<keyword evidence="10" id="KW-0479">Metal-binding</keyword>
<dbReference type="FunFam" id="2.40.33.10:FF:000001">
    <property type="entry name" value="Pyruvate kinase"/>
    <property type="match status" value="1"/>
</dbReference>
<feature type="domain" description="Pyruvate kinase C-terminal" evidence="21">
    <location>
        <begin position="785"/>
        <end position="905"/>
    </location>
</feature>
<keyword evidence="19" id="KW-0472">Membrane</keyword>
<dbReference type="UniPathway" id="UPA00109">
    <property type="reaction ID" value="UER00188"/>
</dbReference>
<evidence type="ECO:0000256" key="1">
    <source>
        <dbReference type="ARBA" id="ARBA00001946"/>
    </source>
</evidence>
<evidence type="ECO:0000256" key="2">
    <source>
        <dbReference type="ARBA" id="ARBA00001958"/>
    </source>
</evidence>
<dbReference type="Proteomes" id="UP000734854">
    <property type="component" value="Unassembled WGS sequence"/>
</dbReference>
<dbReference type="Gene3D" id="3.20.20.60">
    <property type="entry name" value="Phosphoenolpyruvate-binding domains"/>
    <property type="match status" value="2"/>
</dbReference>
<keyword evidence="13" id="KW-0067">ATP-binding</keyword>
<evidence type="ECO:0000256" key="11">
    <source>
        <dbReference type="ARBA" id="ARBA00022741"/>
    </source>
</evidence>
<comment type="catalytic activity">
    <reaction evidence="17 18">
        <text>pyruvate + ATP = phosphoenolpyruvate + ADP + H(+)</text>
        <dbReference type="Rhea" id="RHEA:18157"/>
        <dbReference type="ChEBI" id="CHEBI:15361"/>
        <dbReference type="ChEBI" id="CHEBI:15378"/>
        <dbReference type="ChEBI" id="CHEBI:30616"/>
        <dbReference type="ChEBI" id="CHEBI:58702"/>
        <dbReference type="ChEBI" id="CHEBI:456216"/>
        <dbReference type="EC" id="2.7.1.40"/>
    </reaction>
</comment>
<dbReference type="GO" id="GO:0000287">
    <property type="term" value="F:magnesium ion binding"/>
    <property type="evidence" value="ECO:0007669"/>
    <property type="project" value="InterPro"/>
</dbReference>
<evidence type="ECO:0000256" key="12">
    <source>
        <dbReference type="ARBA" id="ARBA00022777"/>
    </source>
</evidence>
<dbReference type="FunFam" id="3.20.20.60:FF:000001">
    <property type="entry name" value="Pyruvate kinase"/>
    <property type="match status" value="1"/>
</dbReference>
<dbReference type="AlphaFoldDB" id="A0A8J5GVH7"/>
<dbReference type="Gene3D" id="3.40.1380.20">
    <property type="entry name" value="Pyruvate kinase, C-terminal domain"/>
    <property type="match status" value="1"/>
</dbReference>
<dbReference type="InterPro" id="IPR011037">
    <property type="entry name" value="Pyrv_Knase-like_insert_dom_sf"/>
</dbReference>
<evidence type="ECO:0000256" key="14">
    <source>
        <dbReference type="ARBA" id="ARBA00022842"/>
    </source>
</evidence>
<keyword evidence="9 18" id="KW-0808">Transferase</keyword>
<dbReference type="InterPro" id="IPR036918">
    <property type="entry name" value="Pyrv_Knase_C_sf"/>
</dbReference>
<comment type="similarity">
    <text evidence="5 18">Belongs to the pyruvate kinase family.</text>
</comment>
<feature type="transmembrane region" description="Helical" evidence="19">
    <location>
        <begin position="60"/>
        <end position="79"/>
    </location>
</feature>
<dbReference type="PRINTS" id="PR01050">
    <property type="entry name" value="PYRUVTKNASE"/>
</dbReference>
<keyword evidence="8" id="KW-0963">Cytoplasm</keyword>
<keyword evidence="19" id="KW-0812">Transmembrane</keyword>
<feature type="domain" description="Pyruvate kinase barrel" evidence="20">
    <location>
        <begin position="286"/>
        <end position="352"/>
    </location>
</feature>
<evidence type="ECO:0000256" key="5">
    <source>
        <dbReference type="ARBA" id="ARBA00008663"/>
    </source>
</evidence>
<dbReference type="InterPro" id="IPR040442">
    <property type="entry name" value="Pyrv_kinase-like_dom_sf"/>
</dbReference>
<dbReference type="SUPFAM" id="SSF50800">
    <property type="entry name" value="PK beta-barrel domain-like"/>
    <property type="match status" value="1"/>
</dbReference>
<keyword evidence="19" id="KW-1133">Transmembrane helix</keyword>
<proteinExistence type="inferred from homology"/>
<dbReference type="EC" id="2.7.1.40" evidence="7 18"/>
<dbReference type="NCBIfam" id="TIGR01064">
    <property type="entry name" value="pyruv_kin"/>
    <property type="match status" value="1"/>
</dbReference>
<comment type="cofactor">
    <cofactor evidence="1">
        <name>Mg(2+)</name>
        <dbReference type="ChEBI" id="CHEBI:18420"/>
    </cofactor>
</comment>
<evidence type="ECO:0000259" key="20">
    <source>
        <dbReference type="Pfam" id="PF00224"/>
    </source>
</evidence>
<dbReference type="InterPro" id="IPR025520">
    <property type="entry name" value="DUF4408"/>
</dbReference>
<dbReference type="GO" id="GO:0004743">
    <property type="term" value="F:pyruvate kinase activity"/>
    <property type="evidence" value="ECO:0007669"/>
    <property type="project" value="UniProtKB-EC"/>
</dbReference>
<comment type="caution">
    <text evidence="23">The sequence shown here is derived from an EMBL/GenBank/DDBJ whole genome shotgun (WGS) entry which is preliminary data.</text>
</comment>
<dbReference type="SUPFAM" id="SSF52935">
    <property type="entry name" value="PK C-terminal domain-like"/>
    <property type="match status" value="1"/>
</dbReference>
<dbReference type="GO" id="GO:0005524">
    <property type="term" value="F:ATP binding"/>
    <property type="evidence" value="ECO:0007669"/>
    <property type="project" value="UniProtKB-KW"/>
</dbReference>
<accession>A0A8J5GVH7</accession>
<feature type="domain" description="Pyruvate kinase barrel" evidence="20">
    <location>
        <begin position="461"/>
        <end position="750"/>
    </location>
</feature>
<keyword evidence="14 18" id="KW-0460">Magnesium</keyword>
<dbReference type="GO" id="GO:0006950">
    <property type="term" value="P:response to stress"/>
    <property type="evidence" value="ECO:0007669"/>
    <property type="project" value="UniProtKB-ARBA"/>
</dbReference>
<evidence type="ECO:0000256" key="8">
    <source>
        <dbReference type="ARBA" id="ARBA00022490"/>
    </source>
</evidence>
<evidence type="ECO:0000256" key="4">
    <source>
        <dbReference type="ARBA" id="ARBA00004997"/>
    </source>
</evidence>
<dbReference type="InterPro" id="IPR015795">
    <property type="entry name" value="Pyrv_Knase_C"/>
</dbReference>
<gene>
    <name evidence="23" type="ORF">ZIOFF_023929</name>
</gene>
<keyword evidence="16" id="KW-0670">Pyruvate</keyword>
<dbReference type="PANTHER" id="PTHR11817">
    <property type="entry name" value="PYRUVATE KINASE"/>
    <property type="match status" value="1"/>
</dbReference>
<keyword evidence="15 18" id="KW-0324">Glycolysis</keyword>
<dbReference type="Pfam" id="PF00224">
    <property type="entry name" value="PK"/>
    <property type="match status" value="2"/>
</dbReference>
<dbReference type="InterPro" id="IPR015793">
    <property type="entry name" value="Pyrv_Knase_brl"/>
</dbReference>
<dbReference type="Pfam" id="PF02887">
    <property type="entry name" value="PK_C"/>
    <property type="match status" value="1"/>
</dbReference>
<dbReference type="Gene3D" id="2.40.33.10">
    <property type="entry name" value="PK beta-barrel domain-like"/>
    <property type="match status" value="1"/>
</dbReference>
<dbReference type="GO" id="GO:0016301">
    <property type="term" value="F:kinase activity"/>
    <property type="evidence" value="ECO:0007669"/>
    <property type="project" value="UniProtKB-KW"/>
</dbReference>
<evidence type="ECO:0000256" key="15">
    <source>
        <dbReference type="ARBA" id="ARBA00023152"/>
    </source>
</evidence>
<evidence type="ECO:0000256" key="7">
    <source>
        <dbReference type="ARBA" id="ARBA00012142"/>
    </source>
</evidence>
<sequence>MANPRWKLQRDGHDSTIWAIKISFWFLSILSFGGAARAAVPATAGALYSALPGLWASLRYLLQPPCLFIAVHFMILVIWKLSNQKQQREQWSAEEPGGDPKKIKPFDCSHSYELIRNPSPVICFHEIPLSPSTEAISSPDPAESTSSSDISCLTTDSVERSTASSAFAVKKTAEPDFEKCITEEEDEELAAALATAGIENISMEMTWKAIMQKSSLASPSPPPPPPPSSSLVYLSASASASVCLLMHCGGIPFTGLLVVVLCLAGQMANIDIEGLLKELPNDGRVPKTKIVCTLGPSSRSVPMLEKLLRAGMNVARFNFSHGTHEYHQETLDNLKIAMQNTQILSAVMLDTKVAICFGNVLVLIVVVAYASCLFFHYNNHNQVFQTICVSHRDENLRLVINQLKGETWQRLKQMQGSHVEVPIGMEHWNTGWHSIADMSFLICWRHWFDGFHGVFETCCHRMRHFYESFACIFYLTGPEIRTGFLKDGKPIKLKEGQEITITTDYSIKGDENMISMSYKKLPVDLKPGNIILCSDGTITLTVLSCDPEAGTVKCCCQNTATLGERKNVNLPGVVVDLPTLTDKDKEDIMGWGVPNNIDMIAVSFVRKGSDLVTVRQFLGPHAKSIKLMSKTVRLSNYLFSCFPTKVENQEGVINFDEILRETDSFMVARGDLGMEIPVEKIFLAQKMMIYKCNLVGKPVVTATQMLESMIKTPRPTRAEATDVANAVLDGTDCVMLSGESAAGAYPELAVKIMSRICIEAESSLDYTAIFKEMIRSTPLPMSPLESLASSAVRTANKAKAKLVIVLTRGGTTAKLVAKYRPSVPILSVVVPVLTTDSLDWTISDESPARQSLIYRGLIPVLAEGSVKATDSESTEVILVAALKSAVERKLCEPGDAVVVLHRIGIASVIKICIVK</sequence>
<dbReference type="EMBL" id="JACMSC010000007">
    <property type="protein sequence ID" value="KAG6513597.1"/>
    <property type="molecule type" value="Genomic_DNA"/>
</dbReference>
<dbReference type="CDD" id="cd00288">
    <property type="entry name" value="Pyruvate_Kinase"/>
    <property type="match status" value="1"/>
</dbReference>
<evidence type="ECO:0000313" key="23">
    <source>
        <dbReference type="EMBL" id="KAG6513597.1"/>
    </source>
</evidence>
<dbReference type="GO" id="GO:0005737">
    <property type="term" value="C:cytoplasm"/>
    <property type="evidence" value="ECO:0007669"/>
    <property type="project" value="UniProtKB-SubCell"/>
</dbReference>
<evidence type="ECO:0000256" key="16">
    <source>
        <dbReference type="ARBA" id="ARBA00023317"/>
    </source>
</evidence>
<comment type="subcellular location">
    <subcellularLocation>
        <location evidence="3">Cytoplasm</location>
    </subcellularLocation>
</comment>